<comment type="caution">
    <text evidence="7">The sequence shown here is derived from an EMBL/GenBank/DDBJ whole genome shotgun (WGS) entry which is preliminary data.</text>
</comment>
<evidence type="ECO:0000256" key="1">
    <source>
        <dbReference type="ARBA" id="ARBA00004245"/>
    </source>
</evidence>
<dbReference type="AlphaFoldDB" id="A0A9P7BWK2"/>
<reference evidence="7" key="1">
    <citation type="journal article" date="2020" name="Microb. Genom.">
        <title>Genetic diversity of clinical and environmental Mucorales isolates obtained from an investigation of mucormycosis cases among solid organ transplant recipients.</title>
        <authorList>
            <person name="Nguyen M.H."/>
            <person name="Kaul D."/>
            <person name="Muto C."/>
            <person name="Cheng S.J."/>
            <person name="Richter R.A."/>
            <person name="Bruno V.M."/>
            <person name="Liu G."/>
            <person name="Beyhan S."/>
            <person name="Sundermann A.J."/>
            <person name="Mounaud S."/>
            <person name="Pasculle A.W."/>
            <person name="Nierman W.C."/>
            <person name="Driscoll E."/>
            <person name="Cumbie R."/>
            <person name="Clancy C.J."/>
            <person name="Dupont C.L."/>
        </authorList>
    </citation>
    <scope>NUCLEOTIDE SEQUENCE</scope>
    <source>
        <strain evidence="7">GL11</strain>
    </source>
</reference>
<organism evidence="7 8">
    <name type="scientific">Rhizopus oryzae</name>
    <name type="common">Mucormycosis agent</name>
    <name type="synonym">Rhizopus arrhizus var. delemar</name>
    <dbReference type="NCBI Taxonomy" id="64495"/>
    <lineage>
        <taxon>Eukaryota</taxon>
        <taxon>Fungi</taxon>
        <taxon>Fungi incertae sedis</taxon>
        <taxon>Mucoromycota</taxon>
        <taxon>Mucoromycotina</taxon>
        <taxon>Mucoromycetes</taxon>
        <taxon>Mucorales</taxon>
        <taxon>Mucorineae</taxon>
        <taxon>Rhizopodaceae</taxon>
        <taxon>Rhizopus</taxon>
    </lineage>
</organism>
<dbReference type="Proteomes" id="UP000716291">
    <property type="component" value="Unassembled WGS sequence"/>
</dbReference>
<proteinExistence type="inferred from homology"/>
<dbReference type="PROSITE" id="PS50086">
    <property type="entry name" value="TBC_RABGAP"/>
    <property type="match status" value="1"/>
</dbReference>
<accession>A0A9P7BWK2</accession>
<dbReference type="Pfam" id="PF00566">
    <property type="entry name" value="RabGAP-TBC"/>
    <property type="match status" value="1"/>
</dbReference>
<protein>
    <recommendedName>
        <fullName evidence="6">Rab-GAP TBC domain-containing protein</fullName>
    </recommendedName>
</protein>
<evidence type="ECO:0000313" key="8">
    <source>
        <dbReference type="Proteomes" id="UP000716291"/>
    </source>
</evidence>
<keyword evidence="8" id="KW-1185">Reference proteome</keyword>
<gene>
    <name evidence="7" type="ORF">G6F64_001707</name>
</gene>
<evidence type="ECO:0000256" key="3">
    <source>
        <dbReference type="ARBA" id="ARBA00023212"/>
    </source>
</evidence>
<dbReference type="Gene3D" id="1.10.8.270">
    <property type="entry name" value="putative rabgap domain of human tbc1 domain family member 14 like domains"/>
    <property type="match status" value="1"/>
</dbReference>
<dbReference type="SMART" id="SM00164">
    <property type="entry name" value="TBC"/>
    <property type="match status" value="1"/>
</dbReference>
<evidence type="ECO:0000259" key="6">
    <source>
        <dbReference type="PROSITE" id="PS50086"/>
    </source>
</evidence>
<dbReference type="InterPro" id="IPR035969">
    <property type="entry name" value="Rab-GAP_TBC_sf"/>
</dbReference>
<comment type="similarity">
    <text evidence="5">Belongs to the BUB2 family.</text>
</comment>
<evidence type="ECO:0000256" key="5">
    <source>
        <dbReference type="ARBA" id="ARBA00061049"/>
    </source>
</evidence>
<dbReference type="FunFam" id="1.10.8.270:FF:000035">
    <property type="entry name" value="Cell cycle arrest protein BUB2"/>
    <property type="match status" value="1"/>
</dbReference>
<dbReference type="SUPFAM" id="SSF47923">
    <property type="entry name" value="Ypt/Rab-GAP domain of gyp1p"/>
    <property type="match status" value="2"/>
</dbReference>
<dbReference type="OrthoDB" id="10263206at2759"/>
<feature type="domain" description="Rab-GAP TBC" evidence="6">
    <location>
        <begin position="31"/>
        <end position="237"/>
    </location>
</feature>
<comment type="subcellular location">
    <subcellularLocation>
        <location evidence="1">Cytoplasm</location>
        <location evidence="1">Cytoskeleton</location>
    </subcellularLocation>
</comment>
<sequence length="293" mass="33332">MIQEILKRKHASAEETMQSLSDLRNVLSTQPCPPMFREKVWILLLDVRDISASSYINLVELGPSTSDDQIRNDAFRTMATDANFLERVSEDMLIRLLNALVWKKERESTPSPSNACQRSGFTYLQGMNALAAPFLMCMSEMSALFAFSEFICRWCPLYVQPNMRGVHCGIRATIMTFSACTPPLSELLELWDYMFAHGIHLNILFVIAQMLMMRTDILTSPSPCKILRVWPPLRAQQIIRMTKSLSKALPSDLYQKLVHHASDESIADQLGIAANITELQQVEEDLPVYLRDI</sequence>
<evidence type="ECO:0000256" key="4">
    <source>
        <dbReference type="ARBA" id="ARBA00023306"/>
    </source>
</evidence>
<keyword evidence="4" id="KW-0131">Cell cycle</keyword>
<name>A0A9P7BWK2_RHIOR</name>
<keyword evidence="2" id="KW-0963">Cytoplasm</keyword>
<dbReference type="InterPro" id="IPR000195">
    <property type="entry name" value="Rab-GAP-TBC_dom"/>
</dbReference>
<evidence type="ECO:0000256" key="2">
    <source>
        <dbReference type="ARBA" id="ARBA00022490"/>
    </source>
</evidence>
<evidence type="ECO:0000313" key="7">
    <source>
        <dbReference type="EMBL" id="KAG1314132.1"/>
    </source>
</evidence>
<dbReference type="Gene3D" id="1.10.472.80">
    <property type="entry name" value="Ypt/Rab-GAP domain of gyp1p, domain 3"/>
    <property type="match status" value="1"/>
</dbReference>
<dbReference type="EMBL" id="JAANQT010000136">
    <property type="protein sequence ID" value="KAG1314132.1"/>
    <property type="molecule type" value="Genomic_DNA"/>
</dbReference>
<dbReference type="GO" id="GO:0005856">
    <property type="term" value="C:cytoskeleton"/>
    <property type="evidence" value="ECO:0007669"/>
    <property type="project" value="UniProtKB-SubCell"/>
</dbReference>
<keyword evidence="3" id="KW-0206">Cytoskeleton</keyword>